<proteinExistence type="predicted"/>
<name>A0A6I0F967_9FIRM</name>
<dbReference type="EMBL" id="WBZC01000042">
    <property type="protein sequence ID" value="KAB3533274.1"/>
    <property type="molecule type" value="Genomic_DNA"/>
</dbReference>
<dbReference type="OrthoDB" id="5431160at2"/>
<gene>
    <name evidence="3" type="ORF">F8154_11010</name>
</gene>
<keyword evidence="1" id="KW-0560">Oxidoreductase</keyword>
<dbReference type="PANTHER" id="PTHR35176:SF6">
    <property type="entry name" value="HEME OXYGENASE HI_0854-RELATED"/>
    <property type="match status" value="1"/>
</dbReference>
<dbReference type="Pfam" id="PF01243">
    <property type="entry name" value="PNPOx_N"/>
    <property type="match status" value="1"/>
</dbReference>
<evidence type="ECO:0000313" key="3">
    <source>
        <dbReference type="EMBL" id="KAB3533274.1"/>
    </source>
</evidence>
<dbReference type="GO" id="GO:0005829">
    <property type="term" value="C:cytosol"/>
    <property type="evidence" value="ECO:0007669"/>
    <property type="project" value="TreeGrafter"/>
</dbReference>
<comment type="caution">
    <text evidence="3">The sequence shown here is derived from an EMBL/GenBank/DDBJ whole genome shotgun (WGS) entry which is preliminary data.</text>
</comment>
<dbReference type="Proteomes" id="UP000432715">
    <property type="component" value="Unassembled WGS sequence"/>
</dbReference>
<accession>A0A6I0F967</accession>
<dbReference type="AlphaFoldDB" id="A0A6I0F967"/>
<dbReference type="SUPFAM" id="SSF50475">
    <property type="entry name" value="FMN-binding split barrel"/>
    <property type="match status" value="1"/>
</dbReference>
<dbReference type="InterPro" id="IPR011576">
    <property type="entry name" value="Pyridox_Oxase_N"/>
</dbReference>
<evidence type="ECO:0000256" key="1">
    <source>
        <dbReference type="ARBA" id="ARBA00023002"/>
    </source>
</evidence>
<dbReference type="Gene3D" id="2.30.110.10">
    <property type="entry name" value="Electron Transport, Fmn-binding Protein, Chain A"/>
    <property type="match status" value="1"/>
</dbReference>
<dbReference type="GO" id="GO:0070967">
    <property type="term" value="F:coenzyme F420 binding"/>
    <property type="evidence" value="ECO:0007669"/>
    <property type="project" value="TreeGrafter"/>
</dbReference>
<evidence type="ECO:0000259" key="2">
    <source>
        <dbReference type="Pfam" id="PF01243"/>
    </source>
</evidence>
<keyword evidence="4" id="KW-1185">Reference proteome</keyword>
<protein>
    <recommendedName>
        <fullName evidence="2">Pyridoxamine 5'-phosphate oxidase N-terminal domain-containing protein</fullName>
    </recommendedName>
</protein>
<dbReference type="GO" id="GO:0016627">
    <property type="term" value="F:oxidoreductase activity, acting on the CH-CH group of donors"/>
    <property type="evidence" value="ECO:0007669"/>
    <property type="project" value="TreeGrafter"/>
</dbReference>
<dbReference type="InterPro" id="IPR012349">
    <property type="entry name" value="Split_barrel_FMN-bd"/>
</dbReference>
<reference evidence="3 4" key="1">
    <citation type="submission" date="2019-10" db="EMBL/GenBank/DDBJ databases">
        <title>Alkaliphilus serpentinus sp. nov. and Alkaliphilus pronyensis sp. nov., two novel anaerobic alkaliphilic species isolated from the serpentinized-hosted hydrothermal field of the Prony Bay (New Caledonia).</title>
        <authorList>
            <person name="Postec A."/>
        </authorList>
    </citation>
    <scope>NUCLEOTIDE SEQUENCE [LARGE SCALE GENOMIC DNA]</scope>
    <source>
        <strain evidence="3 4">LacV</strain>
    </source>
</reference>
<dbReference type="PANTHER" id="PTHR35176">
    <property type="entry name" value="HEME OXYGENASE HI_0854-RELATED"/>
    <property type="match status" value="1"/>
</dbReference>
<evidence type="ECO:0000313" key="4">
    <source>
        <dbReference type="Proteomes" id="UP000432715"/>
    </source>
</evidence>
<dbReference type="InterPro" id="IPR052019">
    <property type="entry name" value="F420H2_bilvrd_red/Heme_oxyg"/>
</dbReference>
<sequence length="149" mass="17075">MRNKIKKILESHELLRLATLDENGFPNVRSVDFANDEEDESKIYFTTFKETNKVKELAKNNKVYIVVDKTASSIEELAQIQYIRGTGVTTELDSPEEMQKAMGLLMTKYPFLKDLPGDPSMMSLFRIDLKEVKVTDNSLGFGHVDIFNY</sequence>
<organism evidence="3 4">
    <name type="scientific">Alkaliphilus pronyensis</name>
    <dbReference type="NCBI Taxonomy" id="1482732"/>
    <lineage>
        <taxon>Bacteria</taxon>
        <taxon>Bacillati</taxon>
        <taxon>Bacillota</taxon>
        <taxon>Clostridia</taxon>
        <taxon>Peptostreptococcales</taxon>
        <taxon>Natronincolaceae</taxon>
        <taxon>Alkaliphilus</taxon>
    </lineage>
</organism>
<feature type="domain" description="Pyridoxamine 5'-phosphate oxidase N-terminal" evidence="2">
    <location>
        <begin position="2"/>
        <end position="134"/>
    </location>
</feature>